<gene>
    <name evidence="2" type="ORF">QQX98_003775</name>
</gene>
<accession>A0ABR1HD33</accession>
<organism evidence="2 3">
    <name type="scientific">Neonectria punicea</name>
    <dbReference type="NCBI Taxonomy" id="979145"/>
    <lineage>
        <taxon>Eukaryota</taxon>
        <taxon>Fungi</taxon>
        <taxon>Dikarya</taxon>
        <taxon>Ascomycota</taxon>
        <taxon>Pezizomycotina</taxon>
        <taxon>Sordariomycetes</taxon>
        <taxon>Hypocreomycetidae</taxon>
        <taxon>Hypocreales</taxon>
        <taxon>Nectriaceae</taxon>
        <taxon>Neonectria</taxon>
    </lineage>
</organism>
<reference evidence="2 3" key="1">
    <citation type="journal article" date="2025" name="Microbiol. Resour. Announc.">
        <title>Draft genome sequences for Neonectria magnoliae and Neonectria punicea, canker pathogens of Liriodendron tulipifera and Acer saccharum in West Virginia.</title>
        <authorList>
            <person name="Petronek H.M."/>
            <person name="Kasson M.T."/>
            <person name="Metheny A.M."/>
            <person name="Stauder C.M."/>
            <person name="Lovett B."/>
            <person name="Lynch S.C."/>
            <person name="Garnas J.R."/>
            <person name="Kasson L.R."/>
            <person name="Stajich J.E."/>
        </authorList>
    </citation>
    <scope>NUCLEOTIDE SEQUENCE [LARGE SCALE GENOMIC DNA]</scope>
    <source>
        <strain evidence="2 3">NRRL 64653</strain>
    </source>
</reference>
<dbReference type="Gene3D" id="3.30.470.20">
    <property type="entry name" value="ATP-grasp fold, B domain"/>
    <property type="match status" value="1"/>
</dbReference>
<evidence type="ECO:0000313" key="3">
    <source>
        <dbReference type="Proteomes" id="UP001498476"/>
    </source>
</evidence>
<dbReference type="Proteomes" id="UP001498476">
    <property type="component" value="Unassembled WGS sequence"/>
</dbReference>
<feature type="domain" description="D-alanine--D-alanine ligase C-terminal" evidence="1">
    <location>
        <begin position="18"/>
        <end position="166"/>
    </location>
</feature>
<comment type="caution">
    <text evidence="2">The sequence shown here is derived from an EMBL/GenBank/DDBJ whole genome shotgun (WGS) entry which is preliminary data.</text>
</comment>
<evidence type="ECO:0000259" key="1">
    <source>
        <dbReference type="Pfam" id="PF07478"/>
    </source>
</evidence>
<keyword evidence="3" id="KW-1185">Reference proteome</keyword>
<protein>
    <recommendedName>
        <fullName evidence="1">D-alanine--D-alanine ligase C-terminal domain-containing protein</fullName>
    </recommendedName>
</protein>
<dbReference type="PANTHER" id="PTHR23132:SF23">
    <property type="entry name" value="D-ALANINE--D-ALANINE LIGASE B"/>
    <property type="match status" value="1"/>
</dbReference>
<dbReference type="InterPro" id="IPR011095">
    <property type="entry name" value="Dala_Dala_lig_C"/>
</dbReference>
<evidence type="ECO:0000313" key="2">
    <source>
        <dbReference type="EMBL" id="KAK7418757.1"/>
    </source>
</evidence>
<name>A0ABR1HD33_9HYPO</name>
<dbReference type="PANTHER" id="PTHR23132">
    <property type="entry name" value="D-ALANINE--D-ALANINE LIGASE"/>
    <property type="match status" value="1"/>
</dbReference>
<sequence length="173" mass="18798">MPEAWFIPPGANPINHLENSAFPVVAKPSRGRDSYGVKVCSNRDELSSHVQALRSQGLDAIIVEEFLAGEEATVTVMPPTADRDYWSLPVVSRLNHANGIAPYNGAVAVTSNSRAVTDSDDPTYQTVAKECEAAARFLGVTAPVRIDVRRFKPGTAFALFDVNMKPVSCLVYY</sequence>
<dbReference type="SUPFAM" id="SSF56059">
    <property type="entry name" value="Glutathione synthetase ATP-binding domain-like"/>
    <property type="match status" value="1"/>
</dbReference>
<dbReference type="EMBL" id="JAZAVJ010000044">
    <property type="protein sequence ID" value="KAK7418757.1"/>
    <property type="molecule type" value="Genomic_DNA"/>
</dbReference>
<proteinExistence type="predicted"/>
<dbReference type="Pfam" id="PF07478">
    <property type="entry name" value="Dala_Dala_lig_C"/>
    <property type="match status" value="1"/>
</dbReference>